<dbReference type="Proteomes" id="UP000703661">
    <property type="component" value="Unassembled WGS sequence"/>
</dbReference>
<organism evidence="10 11">
    <name type="scientific">Entomortierella chlamydospora</name>
    <dbReference type="NCBI Taxonomy" id="101097"/>
    <lineage>
        <taxon>Eukaryota</taxon>
        <taxon>Fungi</taxon>
        <taxon>Fungi incertae sedis</taxon>
        <taxon>Mucoromycota</taxon>
        <taxon>Mortierellomycotina</taxon>
        <taxon>Mortierellomycetes</taxon>
        <taxon>Mortierellales</taxon>
        <taxon>Mortierellaceae</taxon>
        <taxon>Entomortierella</taxon>
    </lineage>
</organism>
<feature type="compositionally biased region" description="Polar residues" evidence="8">
    <location>
        <begin position="548"/>
        <end position="557"/>
    </location>
</feature>
<dbReference type="AlphaFoldDB" id="A0A9P6T082"/>
<gene>
    <name evidence="10" type="ORF">BGZ80_010134</name>
</gene>
<evidence type="ECO:0000256" key="5">
    <source>
        <dbReference type="ARBA" id="ARBA00015162"/>
    </source>
</evidence>
<keyword evidence="6" id="KW-0963">Cytoplasm</keyword>
<feature type="compositionally biased region" description="Basic and acidic residues" evidence="8">
    <location>
        <begin position="478"/>
        <end position="490"/>
    </location>
</feature>
<evidence type="ECO:0000259" key="9">
    <source>
        <dbReference type="SMART" id="SM01312"/>
    </source>
</evidence>
<dbReference type="SMART" id="SM01312">
    <property type="entry name" value="RTC4"/>
    <property type="match status" value="1"/>
</dbReference>
<feature type="domain" description="Restriction of telomere capping protein 4 C-terminal" evidence="9">
    <location>
        <begin position="869"/>
        <end position="974"/>
    </location>
</feature>
<reference evidence="10" key="1">
    <citation type="journal article" date="2020" name="Fungal Divers.">
        <title>Resolving the Mortierellaceae phylogeny through synthesis of multi-gene phylogenetics and phylogenomics.</title>
        <authorList>
            <person name="Vandepol N."/>
            <person name="Liber J."/>
            <person name="Desiro A."/>
            <person name="Na H."/>
            <person name="Kennedy M."/>
            <person name="Barry K."/>
            <person name="Grigoriev I.V."/>
            <person name="Miller A.N."/>
            <person name="O'Donnell K."/>
            <person name="Stajich J.E."/>
            <person name="Bonito G."/>
        </authorList>
    </citation>
    <scope>NUCLEOTIDE SEQUENCE</scope>
    <source>
        <strain evidence="10">NRRL 2769</strain>
    </source>
</reference>
<proteinExistence type="inferred from homology"/>
<protein>
    <recommendedName>
        <fullName evidence="5">Restriction of telomere capping protein 4</fullName>
    </recommendedName>
</protein>
<accession>A0A9P6T082</accession>
<evidence type="ECO:0000256" key="8">
    <source>
        <dbReference type="SAM" id="MobiDB-lite"/>
    </source>
</evidence>
<comment type="subcellular location">
    <subcellularLocation>
        <location evidence="3">Cytoplasm</location>
    </subcellularLocation>
    <subcellularLocation>
        <location evidence="2">Nucleus</location>
    </subcellularLocation>
</comment>
<dbReference type="Pfam" id="PF14474">
    <property type="entry name" value="RTC4"/>
    <property type="match status" value="1"/>
</dbReference>
<evidence type="ECO:0000313" key="11">
    <source>
        <dbReference type="Proteomes" id="UP000703661"/>
    </source>
</evidence>
<feature type="compositionally biased region" description="Low complexity" evidence="8">
    <location>
        <begin position="574"/>
        <end position="594"/>
    </location>
</feature>
<feature type="compositionally biased region" description="Basic and acidic residues" evidence="8">
    <location>
        <begin position="461"/>
        <end position="471"/>
    </location>
</feature>
<feature type="compositionally biased region" description="Acidic residues" evidence="8">
    <location>
        <begin position="418"/>
        <end position="430"/>
    </location>
</feature>
<feature type="compositionally biased region" description="Polar residues" evidence="8">
    <location>
        <begin position="38"/>
        <end position="54"/>
    </location>
</feature>
<evidence type="ECO:0000256" key="4">
    <source>
        <dbReference type="ARBA" id="ARBA00009461"/>
    </source>
</evidence>
<name>A0A9P6T082_9FUNG</name>
<feature type="compositionally biased region" description="Basic and acidic residues" evidence="8">
    <location>
        <begin position="137"/>
        <end position="158"/>
    </location>
</feature>
<feature type="compositionally biased region" description="Basic and acidic residues" evidence="8">
    <location>
        <begin position="269"/>
        <end position="291"/>
    </location>
</feature>
<evidence type="ECO:0000313" key="10">
    <source>
        <dbReference type="EMBL" id="KAG0014957.1"/>
    </source>
</evidence>
<evidence type="ECO:0000256" key="6">
    <source>
        <dbReference type="ARBA" id="ARBA00022490"/>
    </source>
</evidence>
<feature type="compositionally biased region" description="Basic and acidic residues" evidence="8">
    <location>
        <begin position="63"/>
        <end position="90"/>
    </location>
</feature>
<sequence length="977" mass="108955">MIDSSVDVFMKVTRHHQRFPDSDDETGRRGKARDQPKSESASPFLTTTNTLQQTHKFKNKHKEHYEKGSKSDIRKSSHSSKIESIHRKEPSAPMLTTVNRFPPRRKELNPDDESVDIQHLQRPFLLSQRHQSGSNEPRSRSLTEDRRKLSSPKSKERFTSPGGREGFASPERKGRFSSPLKDRHQQYSPTAASPSKVPIKGTIIDPPSVSTTHTESPSFSPPSPPPRLNFGKEVISPKRSRKPTSERRKEPIESLPSLPDSEEEYDALSYKDRMRLGDETKAKNKIREKQRSTCPPSSNDGNTQKHTPKEKEIKESDENSQKGCPEPNSDSDLEDADLFKAQPLGFNASSKSFSKLTSTTASSDATDTTSPRHSTIFGASERKAASASTESTLKNKGKTDSTLSRSQSKERKSRTVVDEIEPFSSDDSDADFSNNSRQARRDPVRGVERPGRGSDALSKVASRDTKAKESRVSNLMRPTDDDRETFKDLIPKGTHYKGKESPMAKQMTTSNKGHENLATKDRHRDFFDLSHRQKPRSEAPLKSKKATETTFNRNKGLTNGDIKKANIHSRSVKRSASPSSSSETELTGLSELGVMTSAEKARARAVTPPGRGTSKTTNKDKDNTEVLTPKSGGGFHLPSPRKKKPRMSISSELMFLSDDDLPNPGLVDTNDTDNVCPYCGDPLPKIKSARLASALAKVQASVKERRQQPQPQPQQQGRVVIDLEDDLSNSAKGTLENNSLTPLRGDSSVGKSQPRPRRLDRLKRNMASDTKSSIGENEPDEEELGELEESTSSSKGVSLMEKFEFCRVHFAEERIVPLGMEKNYPLHIDFSQLAGRVRKMEAELRKIIDKTEPSIFLEQALSRYKSMGTLGARHPHVVLANVEQTMPGYYGSKGSAELSKILAKLFLETSILTYDLAHPQKPIEYIQQVLVPEAGLRLIVEDQANLDANNVISLEKARTIMLESVEYGNYMYDIHNT</sequence>
<comment type="function">
    <text evidence="1">May be involved in a process influencing telomere capping.</text>
</comment>
<feature type="compositionally biased region" description="Acidic residues" evidence="8">
    <location>
        <begin position="777"/>
        <end position="789"/>
    </location>
</feature>
<feature type="compositionally biased region" description="Polar residues" evidence="8">
    <location>
        <begin position="729"/>
        <end position="741"/>
    </location>
</feature>
<feature type="compositionally biased region" description="Basic and acidic residues" evidence="8">
    <location>
        <begin position="307"/>
        <end position="320"/>
    </location>
</feature>
<feature type="compositionally biased region" description="Basic and acidic residues" evidence="8">
    <location>
        <begin position="439"/>
        <end position="452"/>
    </location>
</feature>
<evidence type="ECO:0000256" key="3">
    <source>
        <dbReference type="ARBA" id="ARBA00004496"/>
    </source>
</evidence>
<feature type="compositionally biased region" description="Basic and acidic residues" evidence="8">
    <location>
        <begin position="407"/>
        <end position="417"/>
    </location>
</feature>
<feature type="compositionally biased region" description="Basic and acidic residues" evidence="8">
    <location>
        <begin position="170"/>
        <end position="185"/>
    </location>
</feature>
<feature type="region of interest" description="Disordered" evidence="8">
    <location>
        <begin position="700"/>
        <end position="719"/>
    </location>
</feature>
<dbReference type="PANTHER" id="PTHR41391">
    <property type="entry name" value="RESTRICTION OF TELOMERE CAPPING PROTEIN 4"/>
    <property type="match status" value="1"/>
</dbReference>
<feature type="compositionally biased region" description="Basic and acidic residues" evidence="8">
    <location>
        <begin position="18"/>
        <end position="37"/>
    </location>
</feature>
<feature type="compositionally biased region" description="Basic and acidic residues" evidence="8">
    <location>
        <begin position="243"/>
        <end position="252"/>
    </location>
</feature>
<feature type="compositionally biased region" description="Basic and acidic residues" evidence="8">
    <location>
        <begin position="512"/>
        <end position="547"/>
    </location>
</feature>
<feature type="region of interest" description="Disordered" evidence="8">
    <location>
        <begin position="729"/>
        <end position="795"/>
    </location>
</feature>
<comment type="caution">
    <text evidence="10">The sequence shown here is derived from an EMBL/GenBank/DDBJ whole genome shotgun (WGS) entry which is preliminary data.</text>
</comment>
<dbReference type="EMBL" id="JAAAID010000674">
    <property type="protein sequence ID" value="KAG0014957.1"/>
    <property type="molecule type" value="Genomic_DNA"/>
</dbReference>
<evidence type="ECO:0000256" key="1">
    <source>
        <dbReference type="ARBA" id="ARBA00002738"/>
    </source>
</evidence>
<keyword evidence="7" id="KW-0539">Nucleus</keyword>
<dbReference type="PANTHER" id="PTHR41391:SF1">
    <property type="entry name" value="RESTRICTION OF TELOMERE CAPPING PROTEIN 4"/>
    <property type="match status" value="1"/>
</dbReference>
<dbReference type="InterPro" id="IPR039024">
    <property type="entry name" value="RTC4"/>
</dbReference>
<keyword evidence="11" id="KW-1185">Reference proteome</keyword>
<dbReference type="GO" id="GO:0005737">
    <property type="term" value="C:cytoplasm"/>
    <property type="evidence" value="ECO:0007669"/>
    <property type="project" value="UniProtKB-SubCell"/>
</dbReference>
<evidence type="ECO:0000256" key="7">
    <source>
        <dbReference type="ARBA" id="ARBA00023242"/>
    </source>
</evidence>
<evidence type="ECO:0000256" key="2">
    <source>
        <dbReference type="ARBA" id="ARBA00004123"/>
    </source>
</evidence>
<feature type="compositionally biased region" description="Low complexity" evidence="8">
    <location>
        <begin position="348"/>
        <end position="369"/>
    </location>
</feature>
<feature type="region of interest" description="Disordered" evidence="8">
    <location>
        <begin position="1"/>
        <end position="672"/>
    </location>
</feature>
<comment type="similarity">
    <text evidence="4">Belongs to the RTC4 family.</text>
</comment>
<feature type="compositionally biased region" description="Polar residues" evidence="8">
    <location>
        <begin position="386"/>
        <end position="406"/>
    </location>
</feature>
<feature type="compositionally biased region" description="Polar residues" evidence="8">
    <location>
        <begin position="292"/>
        <end position="305"/>
    </location>
</feature>
<dbReference type="InterPro" id="IPR028094">
    <property type="entry name" value="RTC4_C"/>
</dbReference>
<dbReference type="GO" id="GO:0005634">
    <property type="term" value="C:nucleus"/>
    <property type="evidence" value="ECO:0007669"/>
    <property type="project" value="UniProtKB-SubCell"/>
</dbReference>